<protein>
    <submittedName>
        <fullName evidence="1">Uncharacterized protein</fullName>
    </submittedName>
</protein>
<gene>
    <name evidence="1" type="ORF">QFC20_005589</name>
</gene>
<name>A0ACC2VKS6_9TREE</name>
<keyword evidence="2" id="KW-1185">Reference proteome</keyword>
<evidence type="ECO:0000313" key="2">
    <source>
        <dbReference type="Proteomes" id="UP001230649"/>
    </source>
</evidence>
<dbReference type="Proteomes" id="UP001230649">
    <property type="component" value="Unassembled WGS sequence"/>
</dbReference>
<proteinExistence type="predicted"/>
<comment type="caution">
    <text evidence="1">The sequence shown here is derived from an EMBL/GenBank/DDBJ whole genome shotgun (WGS) entry which is preliminary data.</text>
</comment>
<evidence type="ECO:0000313" key="1">
    <source>
        <dbReference type="EMBL" id="KAJ9099711.1"/>
    </source>
</evidence>
<reference evidence="1" key="1">
    <citation type="submission" date="2023-04" db="EMBL/GenBank/DDBJ databases">
        <title>Draft Genome sequencing of Naganishia species isolated from polar environments using Oxford Nanopore Technology.</title>
        <authorList>
            <person name="Leo P."/>
            <person name="Venkateswaran K."/>
        </authorList>
    </citation>
    <scope>NUCLEOTIDE SEQUENCE</scope>
    <source>
        <strain evidence="1">MNA-CCFEE 5262</strain>
    </source>
</reference>
<dbReference type="EMBL" id="JASBWS010000080">
    <property type="protein sequence ID" value="KAJ9099711.1"/>
    <property type="molecule type" value="Genomic_DNA"/>
</dbReference>
<accession>A0ACC2VKS6</accession>
<sequence length="457" mass="50708">MPVSTRNKTRQEKAAIQAQSPTNLNNMPVEIIDLIAEHLRAASLEKPKVSKKWEPCQCVNPKETNSSKRKNASPFVSNDPCLALSCASKRLRNVVFDNRINRLISTSYCEWGMGQAQAASEVMRSNVRDLHICATNSGTHTVDPKKVSLQDLIKLFPKVQSLYLDWDLELAETPARLLPQVTVSKASVPSPITMLPNLTEPALNFSDMEWAAGFGGAEMTMLLRHLRLFNADTLRLNLRVSDLDALESDYEWEKLENALKGMQLSGLKNVAIRILIPAYDLAEFQASTIISLILEAVAQTSSVNNIKLDLEYEFEAAPSVLHSILDGELCAAYSTTQQEMVACVERIKIANPGFQHLVCRLQGMMEGDMETVCTLMDFHYCAKPPGPDGEQGDGPVPTIFPTNATVRNDEFQYHLCGGAVRMLGDALWQHVENRPSVECLFDEFHAGNSFATPPIED</sequence>
<organism evidence="1 2">
    <name type="scientific">Naganishia adeliensis</name>
    <dbReference type="NCBI Taxonomy" id="92952"/>
    <lineage>
        <taxon>Eukaryota</taxon>
        <taxon>Fungi</taxon>
        <taxon>Dikarya</taxon>
        <taxon>Basidiomycota</taxon>
        <taxon>Agaricomycotina</taxon>
        <taxon>Tremellomycetes</taxon>
        <taxon>Filobasidiales</taxon>
        <taxon>Filobasidiaceae</taxon>
        <taxon>Naganishia</taxon>
    </lineage>
</organism>